<gene>
    <name evidence="1" type="ORF">E7681_00320</name>
</gene>
<reference evidence="1 2" key="1">
    <citation type="submission" date="2019-04" db="EMBL/GenBank/DDBJ databases">
        <title>Draft genome sequence of Youngimonas vesicularis.</title>
        <authorList>
            <person name="Hameed A."/>
        </authorList>
    </citation>
    <scope>NUCLEOTIDE SEQUENCE [LARGE SCALE GENOMIC DNA]</scope>
    <source>
        <strain evidence="1 2">CC-AMW-E</strain>
    </source>
</reference>
<dbReference type="Proteomes" id="UP000306113">
    <property type="component" value="Unassembled WGS sequence"/>
</dbReference>
<comment type="caution">
    <text evidence="1">The sequence shown here is derived from an EMBL/GenBank/DDBJ whole genome shotgun (WGS) entry which is preliminary data.</text>
</comment>
<keyword evidence="2" id="KW-1185">Reference proteome</keyword>
<organism evidence="1 2">
    <name type="scientific">Thalassobius vesicularis</name>
    <dbReference type="NCBI Taxonomy" id="1294297"/>
    <lineage>
        <taxon>Bacteria</taxon>
        <taxon>Pseudomonadati</taxon>
        <taxon>Pseudomonadota</taxon>
        <taxon>Alphaproteobacteria</taxon>
        <taxon>Rhodobacterales</taxon>
        <taxon>Roseobacteraceae</taxon>
        <taxon>Thalassovita</taxon>
    </lineage>
</organism>
<evidence type="ECO:0000313" key="1">
    <source>
        <dbReference type="EMBL" id="THD76321.1"/>
    </source>
</evidence>
<proteinExistence type="predicted"/>
<sequence>MHILIGLIVAFLLVLLLTNRKTRNCRWRANRRADTDGRAAWHCVTCGAQSFTTDGKAPQTCHAETPPPTL</sequence>
<dbReference type="EMBL" id="SSMD01000001">
    <property type="protein sequence ID" value="THD76321.1"/>
    <property type="molecule type" value="Genomic_DNA"/>
</dbReference>
<dbReference type="OrthoDB" id="7859107at2"/>
<protein>
    <submittedName>
        <fullName evidence="1">Uncharacterized protein</fullName>
    </submittedName>
</protein>
<dbReference type="AlphaFoldDB" id="A0A4S3MBZ4"/>
<accession>A0A4S3MBZ4</accession>
<dbReference type="RefSeq" id="WP_136337265.1">
    <property type="nucleotide sequence ID" value="NZ_SSMD01000001.1"/>
</dbReference>
<evidence type="ECO:0000313" key="2">
    <source>
        <dbReference type="Proteomes" id="UP000306113"/>
    </source>
</evidence>
<name>A0A4S3MBZ4_9RHOB</name>